<dbReference type="PROSITE" id="PS51352">
    <property type="entry name" value="THIOREDOXIN_2"/>
    <property type="match status" value="1"/>
</dbReference>
<feature type="domain" description="Thioredoxin" evidence="5">
    <location>
        <begin position="369"/>
        <end position="518"/>
    </location>
</feature>
<dbReference type="InterPro" id="IPR050553">
    <property type="entry name" value="Thioredoxin_ResA/DsbE_sf"/>
</dbReference>
<gene>
    <name evidence="6" type="ORF">ACFSYS_14835</name>
</gene>
<keyword evidence="3" id="KW-1015">Disulfide bond</keyword>
<evidence type="ECO:0000256" key="1">
    <source>
        <dbReference type="ARBA" id="ARBA00004196"/>
    </source>
</evidence>
<dbReference type="PANTHER" id="PTHR42852">
    <property type="entry name" value="THIOL:DISULFIDE INTERCHANGE PROTEIN DSBE"/>
    <property type="match status" value="1"/>
</dbReference>
<dbReference type="InterPro" id="IPR036249">
    <property type="entry name" value="Thioredoxin-like_sf"/>
</dbReference>
<organism evidence="6 7">
    <name type="scientific">Christiangramia antarctica</name>
    <dbReference type="NCBI Taxonomy" id="2058158"/>
    <lineage>
        <taxon>Bacteria</taxon>
        <taxon>Pseudomonadati</taxon>
        <taxon>Bacteroidota</taxon>
        <taxon>Flavobacteriia</taxon>
        <taxon>Flavobacteriales</taxon>
        <taxon>Flavobacteriaceae</taxon>
        <taxon>Christiangramia</taxon>
    </lineage>
</organism>
<dbReference type="Pfam" id="PF13905">
    <property type="entry name" value="Thioredoxin_8"/>
    <property type="match status" value="1"/>
</dbReference>
<dbReference type="PANTHER" id="PTHR42852:SF6">
    <property type="entry name" value="THIOL:DISULFIDE INTERCHANGE PROTEIN DSBE"/>
    <property type="match status" value="1"/>
</dbReference>
<evidence type="ECO:0000256" key="3">
    <source>
        <dbReference type="ARBA" id="ARBA00023157"/>
    </source>
</evidence>
<dbReference type="Gene3D" id="3.40.30.10">
    <property type="entry name" value="Glutaredoxin"/>
    <property type="match status" value="1"/>
</dbReference>
<keyword evidence="2" id="KW-0201">Cytochrome c-type biogenesis</keyword>
<accession>A0ABW5X8P0</accession>
<dbReference type="SUPFAM" id="SSF52833">
    <property type="entry name" value="Thioredoxin-like"/>
    <property type="match status" value="1"/>
</dbReference>
<keyword evidence="7" id="KW-1185">Reference proteome</keyword>
<reference evidence="7" key="1">
    <citation type="journal article" date="2019" name="Int. J. Syst. Evol. Microbiol.">
        <title>The Global Catalogue of Microorganisms (GCM) 10K type strain sequencing project: providing services to taxonomists for standard genome sequencing and annotation.</title>
        <authorList>
            <consortium name="The Broad Institute Genomics Platform"/>
            <consortium name="The Broad Institute Genome Sequencing Center for Infectious Disease"/>
            <person name="Wu L."/>
            <person name="Ma J."/>
        </authorList>
    </citation>
    <scope>NUCLEOTIDE SEQUENCE [LARGE SCALE GENOMIC DNA]</scope>
    <source>
        <strain evidence="7">KCTC 52925</strain>
    </source>
</reference>
<keyword evidence="4" id="KW-0676">Redox-active center</keyword>
<evidence type="ECO:0000256" key="4">
    <source>
        <dbReference type="ARBA" id="ARBA00023284"/>
    </source>
</evidence>
<comment type="subcellular location">
    <subcellularLocation>
        <location evidence="1">Cell envelope</location>
    </subcellularLocation>
</comment>
<proteinExistence type="predicted"/>
<dbReference type="InterPro" id="IPR012336">
    <property type="entry name" value="Thioredoxin-like_fold"/>
</dbReference>
<comment type="caution">
    <text evidence="6">The sequence shown here is derived from an EMBL/GenBank/DDBJ whole genome shotgun (WGS) entry which is preliminary data.</text>
</comment>
<protein>
    <submittedName>
        <fullName evidence="6">TlpA family protein disulfide reductase</fullName>
    </submittedName>
</protein>
<evidence type="ECO:0000313" key="6">
    <source>
        <dbReference type="EMBL" id="MFD2834565.1"/>
    </source>
</evidence>
<sequence length="519" mass="60556">MRLNFNLILSLIFFISLLSCKQDQKHEKDIKGSDSIKNDIEQPAVLIAHGDDPKAFEYFNVMDNSYLFGTNHKDVEKKIFKDSMILKLNSIVDSQLMEIIAFGNNKNYRTKFFIEPGDTIRFEMKNGRIYSLGLGDLENSVYQYLDDSTPSYAENNYLGNINYYGEKTKEIYQKKVKFLEEYISRENTMSKDALLSIRKDLKFEYFNNLIQPRNIPSSGRNFYFNEQDGLLPILQREAGESENIFYYEDYFGNIHIGDFTASPDISNTYYKNSINPFIRYYFLSSEDLPYTKAKFLAEKDFIEKHFDGEVRDYAIARMISDYHKKGFGYSTGNIQLVKDAIAEYEPRFTKESYISKMNEIIAELNNFNFKLSDKALNAQIVNSAGDTLKLKSILKGASKIKVLDLWASWCPPCIRDIRETFDFKKELKKEVDMQWIYLSLDTNSENWEKGSKDLRQNLNSENSYLIVGDFKSNFAKFFKINSIPRYIILDEKNNIILENAPSPFAQDNFKRMIDNISNN</sequence>
<dbReference type="RefSeq" id="WP_251740505.1">
    <property type="nucleotide sequence ID" value="NZ_JBHUOJ010000033.1"/>
</dbReference>
<evidence type="ECO:0000259" key="5">
    <source>
        <dbReference type="PROSITE" id="PS51352"/>
    </source>
</evidence>
<dbReference type="InterPro" id="IPR013766">
    <property type="entry name" value="Thioredoxin_domain"/>
</dbReference>
<evidence type="ECO:0000313" key="7">
    <source>
        <dbReference type="Proteomes" id="UP001597438"/>
    </source>
</evidence>
<dbReference type="PROSITE" id="PS51257">
    <property type="entry name" value="PROKAR_LIPOPROTEIN"/>
    <property type="match status" value="1"/>
</dbReference>
<dbReference type="EMBL" id="JBHUOJ010000033">
    <property type="protein sequence ID" value="MFD2834565.1"/>
    <property type="molecule type" value="Genomic_DNA"/>
</dbReference>
<evidence type="ECO:0000256" key="2">
    <source>
        <dbReference type="ARBA" id="ARBA00022748"/>
    </source>
</evidence>
<dbReference type="Proteomes" id="UP001597438">
    <property type="component" value="Unassembled WGS sequence"/>
</dbReference>
<name>A0ABW5X8P0_9FLAO</name>